<feature type="domain" description="CCHC-type" evidence="3">
    <location>
        <begin position="227"/>
        <end position="242"/>
    </location>
</feature>
<evidence type="ECO:0000256" key="2">
    <source>
        <dbReference type="SAM" id="MobiDB-lite"/>
    </source>
</evidence>
<dbReference type="PANTHER" id="PTHR33223">
    <property type="entry name" value="CCHC-TYPE DOMAIN-CONTAINING PROTEIN"/>
    <property type="match status" value="1"/>
</dbReference>
<gene>
    <name evidence="4" type="ORF">BGZ80_005816</name>
</gene>
<dbReference type="EMBL" id="JAAAID010002864">
    <property type="protein sequence ID" value="KAG0003307.1"/>
    <property type="molecule type" value="Genomic_DNA"/>
</dbReference>
<dbReference type="SMART" id="SM00343">
    <property type="entry name" value="ZnF_C2HC"/>
    <property type="match status" value="1"/>
</dbReference>
<dbReference type="PANTHER" id="PTHR33223:SF6">
    <property type="entry name" value="CCHC-TYPE DOMAIN-CONTAINING PROTEIN"/>
    <property type="match status" value="1"/>
</dbReference>
<name>A0A9P6MJD7_9FUNG</name>
<keyword evidence="1" id="KW-0479">Metal-binding</keyword>
<dbReference type="InterPro" id="IPR036875">
    <property type="entry name" value="Znf_CCHC_sf"/>
</dbReference>
<accession>A0A9P6MJD7</accession>
<dbReference type="PROSITE" id="PS50158">
    <property type="entry name" value="ZF_CCHC"/>
    <property type="match status" value="1"/>
</dbReference>
<protein>
    <recommendedName>
        <fullName evidence="3">CCHC-type domain-containing protein</fullName>
    </recommendedName>
</protein>
<dbReference type="AlphaFoldDB" id="A0A9P6MJD7"/>
<evidence type="ECO:0000256" key="1">
    <source>
        <dbReference type="PROSITE-ProRule" id="PRU00047"/>
    </source>
</evidence>
<reference evidence="4" key="1">
    <citation type="journal article" date="2020" name="Fungal Divers.">
        <title>Resolving the Mortierellaceae phylogeny through synthesis of multi-gene phylogenetics and phylogenomics.</title>
        <authorList>
            <person name="Vandepol N."/>
            <person name="Liber J."/>
            <person name="Desiro A."/>
            <person name="Na H."/>
            <person name="Kennedy M."/>
            <person name="Barry K."/>
            <person name="Grigoriev I.V."/>
            <person name="Miller A.N."/>
            <person name="O'Donnell K."/>
            <person name="Stajich J.E."/>
            <person name="Bonito G."/>
        </authorList>
    </citation>
    <scope>NUCLEOTIDE SEQUENCE</scope>
    <source>
        <strain evidence="4">NRRL 2769</strain>
    </source>
</reference>
<dbReference type="InterPro" id="IPR005162">
    <property type="entry name" value="Retrotrans_gag_dom"/>
</dbReference>
<organism evidence="4 5">
    <name type="scientific">Entomortierella chlamydospora</name>
    <dbReference type="NCBI Taxonomy" id="101097"/>
    <lineage>
        <taxon>Eukaryota</taxon>
        <taxon>Fungi</taxon>
        <taxon>Fungi incertae sedis</taxon>
        <taxon>Mucoromycota</taxon>
        <taxon>Mortierellomycotina</taxon>
        <taxon>Mortierellomycetes</taxon>
        <taxon>Mortierellales</taxon>
        <taxon>Mortierellaceae</taxon>
        <taxon>Entomortierella</taxon>
    </lineage>
</organism>
<evidence type="ECO:0000313" key="5">
    <source>
        <dbReference type="Proteomes" id="UP000703661"/>
    </source>
</evidence>
<dbReference type="GO" id="GO:0008270">
    <property type="term" value="F:zinc ion binding"/>
    <property type="evidence" value="ECO:0007669"/>
    <property type="project" value="UniProtKB-KW"/>
</dbReference>
<comment type="caution">
    <text evidence="4">The sequence shown here is derived from an EMBL/GenBank/DDBJ whole genome shotgun (WGS) entry which is preliminary data.</text>
</comment>
<dbReference type="Gene3D" id="4.10.60.10">
    <property type="entry name" value="Zinc finger, CCHC-type"/>
    <property type="match status" value="1"/>
</dbReference>
<feature type="region of interest" description="Disordered" evidence="2">
    <location>
        <begin position="178"/>
        <end position="197"/>
    </location>
</feature>
<keyword evidence="5" id="KW-1185">Reference proteome</keyword>
<feature type="region of interest" description="Disordered" evidence="2">
    <location>
        <begin position="234"/>
        <end position="254"/>
    </location>
</feature>
<dbReference type="Pfam" id="PF03732">
    <property type="entry name" value="Retrotrans_gag"/>
    <property type="match status" value="1"/>
</dbReference>
<keyword evidence="1" id="KW-0862">Zinc</keyword>
<feature type="compositionally biased region" description="Polar residues" evidence="2">
    <location>
        <begin position="234"/>
        <end position="247"/>
    </location>
</feature>
<dbReference type="OrthoDB" id="2424338at2759"/>
<proteinExistence type="predicted"/>
<sequence length="254" mass="29278">MSSTRVFDSFLKNVPLSTFHGRQNEDVRDWLAEIEEYFEIGNVSVEQRYKGARLLLRDNARRWVKLYTPPQSVNNSWESFKAALLKRFESPNAKYFARSKLYELKQRGSVTKYISEFEDLRSRIDDLGEAEAIQAFLNGLKPKLQEHFAGNPALRESLSMIMQTAETLDSVHHRNRFLAQPPPQSQQSNYNDGPQPMEIDAVIKHKPARKPTAAVEQKQLDMAKRTCFICHQPNHQARQCPNKSKGQSGKDRSQ</sequence>
<dbReference type="GO" id="GO:0003676">
    <property type="term" value="F:nucleic acid binding"/>
    <property type="evidence" value="ECO:0007669"/>
    <property type="project" value="InterPro"/>
</dbReference>
<dbReference type="InterPro" id="IPR001878">
    <property type="entry name" value="Znf_CCHC"/>
</dbReference>
<dbReference type="Proteomes" id="UP000703661">
    <property type="component" value="Unassembled WGS sequence"/>
</dbReference>
<keyword evidence="1" id="KW-0863">Zinc-finger</keyword>
<dbReference type="SUPFAM" id="SSF57756">
    <property type="entry name" value="Retrovirus zinc finger-like domains"/>
    <property type="match status" value="1"/>
</dbReference>
<evidence type="ECO:0000259" key="3">
    <source>
        <dbReference type="PROSITE" id="PS50158"/>
    </source>
</evidence>
<evidence type="ECO:0000313" key="4">
    <source>
        <dbReference type="EMBL" id="KAG0003307.1"/>
    </source>
</evidence>